<dbReference type="Proteomes" id="UP001165263">
    <property type="component" value="Unassembled WGS sequence"/>
</dbReference>
<evidence type="ECO:0000313" key="1">
    <source>
        <dbReference type="EMBL" id="MCS0631497.1"/>
    </source>
</evidence>
<organism evidence="1 2">
    <name type="scientific">Telluria mixta</name>
    <dbReference type="NCBI Taxonomy" id="34071"/>
    <lineage>
        <taxon>Bacteria</taxon>
        <taxon>Pseudomonadati</taxon>
        <taxon>Pseudomonadota</taxon>
        <taxon>Betaproteobacteria</taxon>
        <taxon>Burkholderiales</taxon>
        <taxon>Oxalobacteraceae</taxon>
        <taxon>Telluria group</taxon>
        <taxon>Telluria</taxon>
    </lineage>
</organism>
<keyword evidence="2" id="KW-1185">Reference proteome</keyword>
<reference evidence="1" key="1">
    <citation type="submission" date="2022-08" db="EMBL/GenBank/DDBJ databases">
        <title>Reclassification of Massilia species as members of the genera Telluria, Duganella, Pseudoduganella, Mokoshia gen. nov. and Zemynaea gen. nov. using orthogonal and non-orthogonal genome-based approaches.</title>
        <authorList>
            <person name="Bowman J.P."/>
        </authorList>
    </citation>
    <scope>NUCLEOTIDE SEQUENCE</scope>
    <source>
        <strain evidence="1">LMG 11547</strain>
    </source>
</reference>
<comment type="caution">
    <text evidence="1">The sequence shown here is derived from an EMBL/GenBank/DDBJ whole genome shotgun (WGS) entry which is preliminary data.</text>
</comment>
<dbReference type="EMBL" id="JANUHC010000007">
    <property type="protein sequence ID" value="MCS0631497.1"/>
    <property type="molecule type" value="Genomic_DNA"/>
</dbReference>
<dbReference type="InterPro" id="IPR036938">
    <property type="entry name" value="PAP2/HPO_sf"/>
</dbReference>
<accession>A0ABT2C276</accession>
<dbReference type="RefSeq" id="WP_259450570.1">
    <property type="nucleotide sequence ID" value="NZ_CP119520.1"/>
</dbReference>
<dbReference type="SUPFAM" id="SSF48317">
    <property type="entry name" value="Acid phosphatase/Vanadium-dependent haloperoxidase"/>
    <property type="match status" value="1"/>
</dbReference>
<name>A0ABT2C276_9BURK</name>
<evidence type="ECO:0000313" key="2">
    <source>
        <dbReference type="Proteomes" id="UP001165263"/>
    </source>
</evidence>
<proteinExistence type="predicted"/>
<protein>
    <submittedName>
        <fullName evidence="1">Uncharacterized protein</fullName>
    </submittedName>
</protein>
<sequence length="251" mass="26486">MDRQNILELEADGAGTHLATVRAWNALALRTLGAAPSARALALVHTCMYNAWAAYDDNARQTAHGVAVRLPHAARDAASKAAAMGHAAHAVLAGLDADAGTEAGPFTPEGIGRTQAAAILDVRHRDQPFALMPAEVRPAVAARPLALVEVWCDVAQRVSIRDGHDDDRDVLLFFALANALADADDAARDGPGAAFAAAEVLRRFTGSDRLDAAATFTDVARQAGAGPAQEVGRKIGARVFDKARRYWQGRL</sequence>
<gene>
    <name evidence="1" type="ORF">NX786_19390</name>
</gene>